<dbReference type="PANTHER" id="PTHR14894:SF0">
    <property type="entry name" value="CDK5 REGULATORY SUBUNIT-ASSOCIATED PROTEIN 3"/>
    <property type="match status" value="1"/>
</dbReference>
<keyword evidence="4" id="KW-1185">Reference proteome</keyword>
<dbReference type="PANTHER" id="PTHR14894">
    <property type="entry name" value="CDK5 REGULATORY SUBUNIT-ASSOCIATED PROTEIN 3"/>
    <property type="match status" value="1"/>
</dbReference>
<dbReference type="AlphaFoldDB" id="A0AAV7X6Q1"/>
<name>A0AAV7X6Q1_9NEOP</name>
<comment type="caution">
    <text evidence="3">The sequence shown here is derived from an EMBL/GenBank/DDBJ whole genome shotgun (WGS) entry which is preliminary data.</text>
</comment>
<evidence type="ECO:0000313" key="4">
    <source>
        <dbReference type="Proteomes" id="UP001075354"/>
    </source>
</evidence>
<dbReference type="Proteomes" id="UP001075354">
    <property type="component" value="Chromosome 14"/>
</dbReference>
<evidence type="ECO:0000256" key="2">
    <source>
        <dbReference type="SAM" id="Coils"/>
    </source>
</evidence>
<dbReference type="GO" id="GO:0007346">
    <property type="term" value="P:regulation of mitotic cell cycle"/>
    <property type="evidence" value="ECO:0007669"/>
    <property type="project" value="TreeGrafter"/>
</dbReference>
<dbReference type="GO" id="GO:0012505">
    <property type="term" value="C:endomembrane system"/>
    <property type="evidence" value="ECO:0007669"/>
    <property type="project" value="TreeGrafter"/>
</dbReference>
<proteinExistence type="inferred from homology"/>
<dbReference type="InterPro" id="IPR008491">
    <property type="entry name" value="CDK5RAP3"/>
</dbReference>
<sequence>MQEQFIPIDIHTNKLPDWLVSRRHCIRDWQPRVQTIREKINNAIQDMPVHEGITRLLSGTFINYFHCLKIVDILKETEADSRSFFGRYGSQRMKDWQEIIKLYEKDNLYLSEAAQILCRSVQYEIPGIRKQITRAEQMQKECEKREAELSKQENSARNDFKVSCQKLGIVGDKIKKELVERCQELPKIYSAMAQELPLLDEATQFYRAFMLFMCGSISKQECVPLLSFMIERGNTTTYEWIHKEKPLRIEEPPLNIALDDEDEKQGDVIDFGDGIDFGDTSEGIDFGDDVQLETGEIDWGAGDGIQMEETSNAEEIDFNISLEESGIEIQGGGLEGGVASGADALTILDNPSTRADFINDLLEIQSFLRMRLHEMKAGGSDLLSLAQLQNADLQLQVQTTDSVQKMLTAVQNLLKRINDKVLYELHNIRHSPRYVDNLAKTLKHKLRLIEKYIAEQERFRQKEIEQGQLAEELRPKLKVVIAKTKELQGQIEEDISKKYKGRPVNLMGGVNAL</sequence>
<organism evidence="3 4">
    <name type="scientific">Megalurothrips usitatus</name>
    <name type="common">bean blossom thrips</name>
    <dbReference type="NCBI Taxonomy" id="439358"/>
    <lineage>
        <taxon>Eukaryota</taxon>
        <taxon>Metazoa</taxon>
        <taxon>Ecdysozoa</taxon>
        <taxon>Arthropoda</taxon>
        <taxon>Hexapoda</taxon>
        <taxon>Insecta</taxon>
        <taxon>Pterygota</taxon>
        <taxon>Neoptera</taxon>
        <taxon>Paraneoptera</taxon>
        <taxon>Thysanoptera</taxon>
        <taxon>Terebrantia</taxon>
        <taxon>Thripoidea</taxon>
        <taxon>Thripidae</taxon>
        <taxon>Megalurothrips</taxon>
    </lineage>
</organism>
<feature type="coiled-coil region" evidence="2">
    <location>
        <begin position="128"/>
        <end position="155"/>
    </location>
</feature>
<protein>
    <recommendedName>
        <fullName evidence="5">CDK5 regulatory subunit-associated protein 3</fullName>
    </recommendedName>
</protein>
<keyword evidence="2" id="KW-0175">Coiled coil</keyword>
<dbReference type="EMBL" id="JAPTSV010000014">
    <property type="protein sequence ID" value="KAJ1520518.1"/>
    <property type="molecule type" value="Genomic_DNA"/>
</dbReference>
<reference evidence="3" key="1">
    <citation type="submission" date="2022-12" db="EMBL/GenBank/DDBJ databases">
        <title>Chromosome-level genome assembly of the bean flower thrips Megalurothrips usitatus.</title>
        <authorList>
            <person name="Ma L."/>
            <person name="Liu Q."/>
            <person name="Li H."/>
            <person name="Cai W."/>
        </authorList>
    </citation>
    <scope>NUCLEOTIDE SEQUENCE</scope>
    <source>
        <strain evidence="3">Cailab_2022a</strain>
    </source>
</reference>
<evidence type="ECO:0000313" key="3">
    <source>
        <dbReference type="EMBL" id="KAJ1520518.1"/>
    </source>
</evidence>
<evidence type="ECO:0000256" key="1">
    <source>
        <dbReference type="ARBA" id="ARBA00007478"/>
    </source>
</evidence>
<comment type="similarity">
    <text evidence="1">Belongs to the CDK5RAP3 family.</text>
</comment>
<accession>A0AAV7X6Q1</accession>
<gene>
    <name evidence="3" type="ORF">ONE63_003641</name>
</gene>
<dbReference type="Pfam" id="PF05600">
    <property type="entry name" value="CDK5RAP3"/>
    <property type="match status" value="1"/>
</dbReference>
<evidence type="ECO:0008006" key="5">
    <source>
        <dbReference type="Google" id="ProtNLM"/>
    </source>
</evidence>